<evidence type="ECO:0000313" key="9">
    <source>
        <dbReference type="Proteomes" id="UP000075714"/>
    </source>
</evidence>
<accession>A0A150GWE8</accession>
<dbReference type="GO" id="GO:0005737">
    <property type="term" value="C:cytoplasm"/>
    <property type="evidence" value="ECO:0007669"/>
    <property type="project" value="TreeGrafter"/>
</dbReference>
<reference evidence="9" key="1">
    <citation type="journal article" date="2016" name="Nat. Commun.">
        <title>The Gonium pectorale genome demonstrates co-option of cell cycle regulation during the evolution of multicellularity.</title>
        <authorList>
            <person name="Hanschen E.R."/>
            <person name="Marriage T.N."/>
            <person name="Ferris P.J."/>
            <person name="Hamaji T."/>
            <person name="Toyoda A."/>
            <person name="Fujiyama A."/>
            <person name="Neme R."/>
            <person name="Noguchi H."/>
            <person name="Minakuchi Y."/>
            <person name="Suzuki M."/>
            <person name="Kawai-Toyooka H."/>
            <person name="Smith D.R."/>
            <person name="Sparks H."/>
            <person name="Anderson J."/>
            <person name="Bakaric R."/>
            <person name="Luria V."/>
            <person name="Karger A."/>
            <person name="Kirschner M.W."/>
            <person name="Durand P.M."/>
            <person name="Michod R.E."/>
            <person name="Nozaki H."/>
            <person name="Olson B.J."/>
        </authorList>
    </citation>
    <scope>NUCLEOTIDE SEQUENCE [LARGE SCALE GENOMIC DNA]</scope>
    <source>
        <strain evidence="9">NIES-2863</strain>
    </source>
</reference>
<dbReference type="InterPro" id="IPR027417">
    <property type="entry name" value="P-loop_NTPase"/>
</dbReference>
<keyword evidence="1 5" id="KW-0479">Metal-binding</keyword>
<dbReference type="GO" id="GO:0046872">
    <property type="term" value="F:metal ion binding"/>
    <property type="evidence" value="ECO:0007669"/>
    <property type="project" value="UniProtKB-KW"/>
</dbReference>
<feature type="compositionally biased region" description="Pro residues" evidence="6">
    <location>
        <begin position="767"/>
        <end position="777"/>
    </location>
</feature>
<feature type="compositionally biased region" description="Basic and acidic residues" evidence="6">
    <location>
        <begin position="257"/>
        <end position="281"/>
    </location>
</feature>
<dbReference type="Proteomes" id="UP000075714">
    <property type="component" value="Unassembled WGS sequence"/>
</dbReference>
<proteinExistence type="predicted"/>
<dbReference type="PANTHER" id="PTHR10229:SF8">
    <property type="entry name" value="GTPASE HFLX"/>
    <property type="match status" value="1"/>
</dbReference>
<keyword evidence="3 5" id="KW-0460">Magnesium</keyword>
<protein>
    <recommendedName>
        <fullName evidence="7">Hflx-type G domain-containing protein</fullName>
    </recommendedName>
</protein>
<evidence type="ECO:0000256" key="3">
    <source>
        <dbReference type="ARBA" id="ARBA00022842"/>
    </source>
</evidence>
<evidence type="ECO:0000256" key="5">
    <source>
        <dbReference type="PIRSR" id="PIRSR605502-1"/>
    </source>
</evidence>
<evidence type="ECO:0000256" key="4">
    <source>
        <dbReference type="ARBA" id="ARBA00023134"/>
    </source>
</evidence>
<comment type="cofactor">
    <cofactor evidence="5">
        <name>Mg(2+)</name>
        <dbReference type="ChEBI" id="CHEBI:18420"/>
    </cofactor>
    <text evidence="5">Binds 2 magnesium ions per subunit.</text>
</comment>
<dbReference type="InterPro" id="IPR030394">
    <property type="entry name" value="G_HFLX_dom"/>
</dbReference>
<feature type="region of interest" description="Disordered" evidence="6">
    <location>
        <begin position="427"/>
        <end position="451"/>
    </location>
</feature>
<evidence type="ECO:0000313" key="8">
    <source>
        <dbReference type="EMBL" id="KXZ53700.1"/>
    </source>
</evidence>
<dbReference type="Gene3D" id="3.40.50.11060">
    <property type="entry name" value="GTPase HflX, N-terminal domain"/>
    <property type="match status" value="1"/>
</dbReference>
<organism evidence="8 9">
    <name type="scientific">Gonium pectorale</name>
    <name type="common">Green alga</name>
    <dbReference type="NCBI Taxonomy" id="33097"/>
    <lineage>
        <taxon>Eukaryota</taxon>
        <taxon>Viridiplantae</taxon>
        <taxon>Chlorophyta</taxon>
        <taxon>core chlorophytes</taxon>
        <taxon>Chlorophyceae</taxon>
        <taxon>CS clade</taxon>
        <taxon>Chlamydomonadales</taxon>
        <taxon>Volvocaceae</taxon>
        <taxon>Gonium</taxon>
    </lineage>
</organism>
<feature type="compositionally biased region" description="Acidic residues" evidence="6">
    <location>
        <begin position="691"/>
        <end position="739"/>
    </location>
</feature>
<keyword evidence="9" id="KW-1185">Reference proteome</keyword>
<evidence type="ECO:0000256" key="1">
    <source>
        <dbReference type="ARBA" id="ARBA00022723"/>
    </source>
</evidence>
<dbReference type="Pfam" id="PF03747">
    <property type="entry name" value="ADP_ribosyl_GH"/>
    <property type="match status" value="1"/>
</dbReference>
<dbReference type="EMBL" id="LSYV01000007">
    <property type="protein sequence ID" value="KXZ53700.1"/>
    <property type="molecule type" value="Genomic_DNA"/>
</dbReference>
<comment type="caution">
    <text evidence="8">The sequence shown here is derived from an EMBL/GenBank/DDBJ whole genome shotgun (WGS) entry which is preliminary data.</text>
</comment>
<feature type="compositionally biased region" description="Gly residues" evidence="6">
    <location>
        <begin position="846"/>
        <end position="859"/>
    </location>
</feature>
<dbReference type="GO" id="GO:0005525">
    <property type="term" value="F:GTP binding"/>
    <property type="evidence" value="ECO:0007669"/>
    <property type="project" value="UniProtKB-KW"/>
</dbReference>
<dbReference type="SUPFAM" id="SSF52540">
    <property type="entry name" value="P-loop containing nucleoside triphosphate hydrolases"/>
    <property type="match status" value="1"/>
</dbReference>
<feature type="region of interest" description="Disordered" evidence="6">
    <location>
        <begin position="1"/>
        <end position="21"/>
    </location>
</feature>
<feature type="compositionally biased region" description="Basic and acidic residues" evidence="6">
    <location>
        <begin position="1"/>
        <end position="17"/>
    </location>
</feature>
<dbReference type="GO" id="GO:0043022">
    <property type="term" value="F:ribosome binding"/>
    <property type="evidence" value="ECO:0007669"/>
    <property type="project" value="TreeGrafter"/>
</dbReference>
<sequence>METHSGMGRETDREVPQRSDPVVQFANKLQVKVTGGAERASGQQLVNELRAMEAARAGHGGGGGSNDYNRPVGPSELTGVTGSEPLRPEDFCELGTEAGAAVEATQAAAAVGRTAGEAVAGDPASRGGGSGGGLLLAGPPLAADGAADTPQPSLPPLLLVHPRSRGAEDREEALRLAESLTGQPCPCVEAGRSRLRGRRAALAAAGTLARTRPLPTGNRTSYFERGTLRELARHLNALESGWGPGSGGPGLASSAHSDAEGSEEARRARAEVKDQDGRDAGTEAGTGRAEGGAGGEGSDRVGGGGGAAGGGRRVAAFVNAVLTPLQERNLEAALGRPVVDRVGLILRLFAQRARTREARLQVELAALTYQLPRLVRVQTADGRRGAFGGGGGWAAGLLGLGGAGGGLGGGGAGGSGDGGPALQVVSARQRGRSGAGSLGGGGGAGDPELRQQRFRIRTRVAALRRELAAVAAQRDVQRQGRRAAGMPTVAVVGYTNVGKTSLVGALCPRGSGVPPPADQLFATLDPVLRRVWLPTRGSHVALSDTVGFIRDLPLGLVAAFRATLEEVVAADMLLHVLDASSRNVAEQRAAVLAVLRQLGVDEHVLSLRTIEVWNKVDLLARAAAGVTQPPPALESSSGGGDDVATAAGVGAGLAEGVAGAAAAQRRGREEGSGGGESDATARVCGSLSDSDSWDEDGDKGEAEAEDAFDEYEDEGEDEEGEGEGEQDEDGYGDSSEGEDWPSPGGNVSPSDVDPGALPATEGGGAPPSFPAAAPPPPRGRRLFPDARPPTESLQEANPGATVPQPTQPPRAGVRGPDSRRALHSLVGAGRELSRRCRYDILAWRGSGHGDGWAPPGGGCSSRRRAGAAGAGDDGGDGQGGNSGADEDGEREDGARPELAVAAELVARVHGSGGTAPAAVVLAAVSEGRGLAEAPRRVLCAAAAAASAPPSPSGAADEAAGPGPADRVSDESKAVGLLLGAMCGNVLGAPHQYERHYQVTRMRGNGVTDFWRYDIGEQPLQYGQYTGDFSNLLAVARSLLEARGVDTGTVMVALLGSYDPENRRYSPYDKLVSEALLAGADPAAVPELAERYLEETTRRHASTSSDRADREPYGPSDLCAAARAAPIGLAYRAADYPTLLSAVRRSLAFSHTTPLGLDAAAVVAAAAAWCARQQPGDRVVCRPEVLLSHLINDVAVTADMAAKLRLLRENLFQLEAVTDWRSFYAGPQWHGLTRLLSALCFHGYATAGSEFAAVVLLAFLTSWGRPEQAVIVAASFGGHAPATAQVVGALAGALYGREWVPERWWSGLENAEGEGGRDAVVAAGLQLAVLQLAEDEAEASTGATEEK</sequence>
<dbReference type="Pfam" id="PF16360">
    <property type="entry name" value="GTP-bdg_M"/>
    <property type="match status" value="1"/>
</dbReference>
<evidence type="ECO:0000256" key="2">
    <source>
        <dbReference type="ARBA" id="ARBA00022741"/>
    </source>
</evidence>
<feature type="domain" description="Hflx-type G" evidence="7">
    <location>
        <begin position="487"/>
        <end position="619"/>
    </location>
</feature>
<dbReference type="InterPro" id="IPR025121">
    <property type="entry name" value="GTPase_HflX_N"/>
</dbReference>
<keyword evidence="4" id="KW-0342">GTP-binding</keyword>
<dbReference type="InterPro" id="IPR042108">
    <property type="entry name" value="GTPase_HflX_N_sf"/>
</dbReference>
<dbReference type="CDD" id="cd01878">
    <property type="entry name" value="HflX"/>
    <property type="match status" value="1"/>
</dbReference>
<dbReference type="Gene3D" id="1.10.4080.10">
    <property type="entry name" value="ADP-ribosylation/Crystallin J1"/>
    <property type="match status" value="1"/>
</dbReference>
<dbReference type="InterPro" id="IPR032305">
    <property type="entry name" value="GTP-bd_M"/>
</dbReference>
<dbReference type="InterPro" id="IPR036705">
    <property type="entry name" value="Ribosyl_crysJ1_sf"/>
</dbReference>
<feature type="compositionally biased region" description="Gly residues" evidence="6">
    <location>
        <begin position="868"/>
        <end position="882"/>
    </location>
</feature>
<dbReference type="SUPFAM" id="SSF101478">
    <property type="entry name" value="ADP-ribosylglycohydrolase"/>
    <property type="match status" value="1"/>
</dbReference>
<dbReference type="PANTHER" id="PTHR10229">
    <property type="entry name" value="GTP-BINDING PROTEIN HFLX"/>
    <property type="match status" value="1"/>
</dbReference>
<feature type="region of interest" description="Disordered" evidence="6">
    <location>
        <begin position="239"/>
        <end position="306"/>
    </location>
</feature>
<name>A0A150GWE8_GONPE</name>
<dbReference type="STRING" id="33097.A0A150GWE8"/>
<feature type="region of interest" description="Disordered" evidence="6">
    <location>
        <begin position="844"/>
        <end position="894"/>
    </location>
</feature>
<feature type="region of interest" description="Disordered" evidence="6">
    <location>
        <begin position="1093"/>
        <end position="1112"/>
    </location>
</feature>
<feature type="region of interest" description="Disordered" evidence="6">
    <location>
        <begin position="946"/>
        <end position="968"/>
    </location>
</feature>
<feature type="compositionally biased region" description="Gly residues" evidence="6">
    <location>
        <begin position="433"/>
        <end position="445"/>
    </location>
</feature>
<dbReference type="InterPro" id="IPR005502">
    <property type="entry name" value="Ribosyl_crysJ1"/>
</dbReference>
<feature type="region of interest" description="Disordered" evidence="6">
    <location>
        <begin position="54"/>
        <end position="90"/>
    </location>
</feature>
<feature type="binding site" evidence="5">
    <location>
        <position position="1025"/>
    </location>
    <ligand>
        <name>Mg(2+)</name>
        <dbReference type="ChEBI" id="CHEBI:18420"/>
        <label>1</label>
    </ligand>
</feature>
<dbReference type="Pfam" id="PF13167">
    <property type="entry name" value="GTP-bdg_N"/>
    <property type="match status" value="1"/>
</dbReference>
<keyword evidence="2" id="KW-0547">Nucleotide-binding</keyword>
<feature type="compositionally biased region" description="Gly residues" evidence="6">
    <location>
        <begin position="288"/>
        <end position="306"/>
    </location>
</feature>
<dbReference type="Pfam" id="PF01926">
    <property type="entry name" value="MMR_HSR1"/>
    <property type="match status" value="1"/>
</dbReference>
<feature type="region of interest" description="Disordered" evidence="6">
    <location>
        <begin position="661"/>
        <end position="828"/>
    </location>
</feature>
<evidence type="ECO:0000256" key="6">
    <source>
        <dbReference type="SAM" id="MobiDB-lite"/>
    </source>
</evidence>
<dbReference type="Gene3D" id="3.40.50.300">
    <property type="entry name" value="P-loop containing nucleotide triphosphate hydrolases"/>
    <property type="match status" value="1"/>
</dbReference>
<dbReference type="InterPro" id="IPR006073">
    <property type="entry name" value="GTP-bd"/>
</dbReference>
<gene>
    <name evidence="8" type="ORF">GPECTOR_6g617</name>
</gene>
<dbReference type="InterPro" id="IPR016496">
    <property type="entry name" value="GTPase_HflX"/>
</dbReference>
<dbReference type="PROSITE" id="PS51705">
    <property type="entry name" value="G_HFLX"/>
    <property type="match status" value="1"/>
</dbReference>
<evidence type="ECO:0000259" key="7">
    <source>
        <dbReference type="PROSITE" id="PS51705"/>
    </source>
</evidence>
<feature type="binding site" evidence="5">
    <location>
        <position position="1027"/>
    </location>
    <ligand>
        <name>Mg(2+)</name>
        <dbReference type="ChEBI" id="CHEBI:18420"/>
        <label>1</label>
    </ligand>
</feature>
<dbReference type="OrthoDB" id="537183at2759"/>
<feature type="compositionally biased region" description="Low complexity" evidence="6">
    <location>
        <begin position="946"/>
        <end position="964"/>
    </location>
</feature>